<evidence type="ECO:0000313" key="3">
    <source>
        <dbReference type="Proteomes" id="UP000075515"/>
    </source>
</evidence>
<evidence type="ECO:0000313" key="2">
    <source>
        <dbReference type="EMBL" id="KYF75096.1"/>
    </source>
</evidence>
<name>A0A150SFS1_SORCE</name>
<protein>
    <recommendedName>
        <fullName evidence="4">DUF1835 domain-containing protein</fullName>
    </recommendedName>
</protein>
<evidence type="ECO:0008006" key="4">
    <source>
        <dbReference type="Google" id="ProtNLM"/>
    </source>
</evidence>
<sequence length="343" mass="38173">MTIHIATSVDLGTAVRRGLREPVRFVSDNWLVGPCSPDPEAHARARCEHWALRGRERTRFLGSFSEIMKAIDSRQRIVVWMSRLGSDTVACWALCAWRLLRWPDRPNLDLVVLGGPAEADDETGVGGGFIRVAPAGVRRSLDQVRPLSLTRAREMALFWRKLSGRSPLLSAKGVSATRERRQLAELGDYQASFFPRFDGRALVLSRFDELLFSCLDRQGSTAVDVFVSRGAAGEELRSKWVSLIGDIFLSIRLAQWAKHNGDDAALLSEPHRADHEMMAARYRLSERGRDIMRHGLTGIAQGAPLPVWGATAYDPAAPWVEVGGPSGQRLQRLGERPTQELDE</sequence>
<dbReference type="EMBL" id="JEMC01004183">
    <property type="protein sequence ID" value="KYF75096.1"/>
    <property type="molecule type" value="Genomic_DNA"/>
</dbReference>
<reference evidence="2 3" key="1">
    <citation type="submission" date="2014-02" db="EMBL/GenBank/DDBJ databases">
        <title>The small core and large imbalanced accessory genome model reveals a collaborative survival strategy of Sorangium cellulosum strains in nature.</title>
        <authorList>
            <person name="Han K."/>
            <person name="Peng R."/>
            <person name="Blom J."/>
            <person name="Li Y.-Z."/>
        </authorList>
    </citation>
    <scope>NUCLEOTIDE SEQUENCE [LARGE SCALE GENOMIC DNA]</scope>
    <source>
        <strain evidence="2 3">So0149</strain>
    </source>
</reference>
<organism evidence="2 3">
    <name type="scientific">Sorangium cellulosum</name>
    <name type="common">Polyangium cellulosum</name>
    <dbReference type="NCBI Taxonomy" id="56"/>
    <lineage>
        <taxon>Bacteria</taxon>
        <taxon>Pseudomonadati</taxon>
        <taxon>Myxococcota</taxon>
        <taxon>Polyangia</taxon>
        <taxon>Polyangiales</taxon>
        <taxon>Polyangiaceae</taxon>
        <taxon>Sorangium</taxon>
    </lineage>
</organism>
<accession>A0A150SFS1</accession>
<comment type="caution">
    <text evidence="2">The sequence shown here is derived from an EMBL/GenBank/DDBJ whole genome shotgun (WGS) entry which is preliminary data.</text>
</comment>
<dbReference type="AlphaFoldDB" id="A0A150SFS1"/>
<feature type="region of interest" description="Disordered" evidence="1">
    <location>
        <begin position="324"/>
        <end position="343"/>
    </location>
</feature>
<feature type="compositionally biased region" description="Basic and acidic residues" evidence="1">
    <location>
        <begin position="332"/>
        <end position="343"/>
    </location>
</feature>
<gene>
    <name evidence="2" type="ORF">BE18_52695</name>
</gene>
<dbReference type="Proteomes" id="UP000075515">
    <property type="component" value="Unassembled WGS sequence"/>
</dbReference>
<evidence type="ECO:0000256" key="1">
    <source>
        <dbReference type="SAM" id="MobiDB-lite"/>
    </source>
</evidence>
<proteinExistence type="predicted"/>